<comment type="cofactor">
    <cofactor evidence="5">
        <name>Zn(2+)</name>
        <dbReference type="ChEBI" id="CHEBI:29105"/>
    </cofactor>
    <text evidence="5">Binds 1 zinc ion per subunit.</text>
</comment>
<gene>
    <name evidence="9" type="ORF">EAX61_16000</name>
</gene>
<feature type="domain" description="Mannose-6-phosphate isomerase cupin" evidence="8">
    <location>
        <begin position="250"/>
        <end position="316"/>
    </location>
</feature>
<dbReference type="Gene3D" id="2.60.120.10">
    <property type="entry name" value="Jelly Rolls"/>
    <property type="match status" value="2"/>
</dbReference>
<evidence type="ECO:0000259" key="8">
    <source>
        <dbReference type="Pfam" id="PF21621"/>
    </source>
</evidence>
<dbReference type="InterPro" id="IPR049071">
    <property type="entry name" value="MPI_cupin_dom"/>
</dbReference>
<dbReference type="SUPFAM" id="SSF51182">
    <property type="entry name" value="RmlC-like cupins"/>
    <property type="match status" value="1"/>
</dbReference>
<dbReference type="GO" id="GO:0008270">
    <property type="term" value="F:zinc ion binding"/>
    <property type="evidence" value="ECO:0007669"/>
    <property type="project" value="InterPro"/>
</dbReference>
<dbReference type="EMBL" id="REFV01000024">
    <property type="protein sequence ID" value="RMB56082.1"/>
    <property type="molecule type" value="Genomic_DNA"/>
</dbReference>
<dbReference type="PIRSF" id="PIRSF036894">
    <property type="entry name" value="PMI_Firm_short"/>
    <property type="match status" value="1"/>
</dbReference>
<evidence type="ECO:0000256" key="2">
    <source>
        <dbReference type="ARBA" id="ARBA00022833"/>
    </source>
</evidence>
<evidence type="ECO:0000256" key="5">
    <source>
        <dbReference type="PIRSR" id="PIRSR036894-1"/>
    </source>
</evidence>
<comment type="caution">
    <text evidence="9">The sequence shown here is derived from an EMBL/GenBank/DDBJ whole genome shotgun (WGS) entry which is preliminary data.</text>
</comment>
<dbReference type="AlphaFoldDB" id="A0A3M0G1L9"/>
<feature type="binding site" evidence="5">
    <location>
        <position position="122"/>
    </location>
    <ligand>
        <name>Zn(2+)</name>
        <dbReference type="ChEBI" id="CHEBI:29105"/>
    </ligand>
</feature>
<dbReference type="PANTHER" id="PTHR42742">
    <property type="entry name" value="TRANSCRIPTIONAL REPRESSOR MPRA"/>
    <property type="match status" value="1"/>
</dbReference>
<dbReference type="Proteomes" id="UP000281985">
    <property type="component" value="Unassembled WGS sequence"/>
</dbReference>
<dbReference type="PANTHER" id="PTHR42742:SF3">
    <property type="entry name" value="FRUCTOKINASE"/>
    <property type="match status" value="1"/>
</dbReference>
<evidence type="ECO:0000256" key="4">
    <source>
        <dbReference type="ARBA" id="ARBA00030762"/>
    </source>
</evidence>
<evidence type="ECO:0000259" key="7">
    <source>
        <dbReference type="Pfam" id="PF20511"/>
    </source>
</evidence>
<sequence>MHNTWYPLRFKPILKEKLWGGHQLRDLLHKTSKAAPYGESWEISDLPDDQSIVSNGVHIGKTLGELNNAFAKAVLGQKVAAHYGTKFPLLIKFIDAADDLSVQLHPNDAIAEKEHDSFGKTEMWYIVHAEPSAQIIVGFNKAMTAERFEKTITENTLTQDLQYIPVKAGDAFFIDAGLIHAIGKGVVLAEIQQTSDITYRVYDYERKQQDGTYRDLHIDQAKVAIDYSEDTSYILDYNREAVGAQPLKHSRYFKTDIVHLATAFYTVSRTDSFTIIIALNGTLTLIASGVPETLAKGETILIPAACEEVTITGSGSKFLEVYL</sequence>
<protein>
    <recommendedName>
        <fullName evidence="3">Phosphohexomutase</fullName>
    </recommendedName>
    <alternativeName>
        <fullName evidence="4">Phosphomannose isomerase</fullName>
    </alternativeName>
</protein>
<evidence type="ECO:0000313" key="9">
    <source>
        <dbReference type="EMBL" id="RMB56082.1"/>
    </source>
</evidence>
<feature type="active site" evidence="6">
    <location>
        <position position="200"/>
    </location>
</feature>
<dbReference type="InterPro" id="IPR011051">
    <property type="entry name" value="RmlC_Cupin_sf"/>
</dbReference>
<feature type="domain" description="Phosphomannose isomerase type I catalytic" evidence="7">
    <location>
        <begin position="9"/>
        <end position="116"/>
    </location>
</feature>
<keyword evidence="9" id="KW-0413">Isomerase</keyword>
<dbReference type="InterPro" id="IPR014710">
    <property type="entry name" value="RmlC-like_jellyroll"/>
</dbReference>
<reference evidence="9 10" key="1">
    <citation type="submission" date="2018-10" db="EMBL/GenBank/DDBJ databases">
        <title>Dokdonia luteus sp. nov., isolated from sea water.</title>
        <authorList>
            <person name="Zhou L.Y."/>
            <person name="Du Z.J."/>
        </authorList>
    </citation>
    <scope>NUCLEOTIDE SEQUENCE [LARGE SCALE GENOMIC DNA]</scope>
    <source>
        <strain evidence="9 10">SH27</strain>
    </source>
</reference>
<evidence type="ECO:0000313" key="10">
    <source>
        <dbReference type="Proteomes" id="UP000281985"/>
    </source>
</evidence>
<dbReference type="OrthoDB" id="9808275at2"/>
<keyword evidence="2 5" id="KW-0862">Zinc</keyword>
<feature type="binding site" evidence="5">
    <location>
        <position position="105"/>
    </location>
    <ligand>
        <name>Zn(2+)</name>
        <dbReference type="ChEBI" id="CHEBI:29105"/>
    </ligand>
</feature>
<accession>A0A3M0G1L9</accession>
<evidence type="ECO:0000256" key="1">
    <source>
        <dbReference type="ARBA" id="ARBA00022723"/>
    </source>
</evidence>
<dbReference type="InterPro" id="IPR014628">
    <property type="entry name" value="Man6P_isomerase_Firm_short"/>
</dbReference>
<dbReference type="CDD" id="cd07010">
    <property type="entry name" value="cupin_PMI_type_I_N_bac"/>
    <property type="match status" value="1"/>
</dbReference>
<dbReference type="Pfam" id="PF21621">
    <property type="entry name" value="MPI_cupin_dom"/>
    <property type="match status" value="1"/>
</dbReference>
<feature type="binding site" evidence="5">
    <location>
        <position position="180"/>
    </location>
    <ligand>
        <name>Zn(2+)</name>
        <dbReference type="ChEBI" id="CHEBI:29105"/>
    </ligand>
</feature>
<organism evidence="9 10">
    <name type="scientific">Dokdonia sinensis</name>
    <dbReference type="NCBI Taxonomy" id="2479847"/>
    <lineage>
        <taxon>Bacteria</taxon>
        <taxon>Pseudomonadati</taxon>
        <taxon>Bacteroidota</taxon>
        <taxon>Flavobacteriia</taxon>
        <taxon>Flavobacteriales</taxon>
        <taxon>Flavobacteriaceae</taxon>
        <taxon>Dokdonia</taxon>
    </lineage>
</organism>
<dbReference type="RefSeq" id="WP_121918722.1">
    <property type="nucleotide sequence ID" value="NZ_REFV01000024.1"/>
</dbReference>
<dbReference type="GO" id="GO:0005975">
    <property type="term" value="P:carbohydrate metabolic process"/>
    <property type="evidence" value="ECO:0007669"/>
    <property type="project" value="InterPro"/>
</dbReference>
<dbReference type="Pfam" id="PF20511">
    <property type="entry name" value="PMI_typeI_cat"/>
    <property type="match status" value="1"/>
</dbReference>
<dbReference type="InterPro" id="IPR051804">
    <property type="entry name" value="Carb_Metab_Reg_Kinase/Isom"/>
</dbReference>
<evidence type="ECO:0000256" key="6">
    <source>
        <dbReference type="PIRSR" id="PIRSR036894-2"/>
    </source>
</evidence>
<dbReference type="GO" id="GO:0004476">
    <property type="term" value="F:mannose-6-phosphate isomerase activity"/>
    <property type="evidence" value="ECO:0007669"/>
    <property type="project" value="InterPro"/>
</dbReference>
<dbReference type="InterPro" id="IPR046457">
    <property type="entry name" value="PMI_typeI_cat"/>
</dbReference>
<evidence type="ECO:0000256" key="3">
    <source>
        <dbReference type="ARBA" id="ARBA00029741"/>
    </source>
</evidence>
<keyword evidence="1 5" id="KW-0479">Metal-binding</keyword>
<proteinExistence type="predicted"/>
<keyword evidence="10" id="KW-1185">Reference proteome</keyword>
<name>A0A3M0G1L9_9FLAO</name>